<protein>
    <submittedName>
        <fullName evidence="1">Uncharacterized protein</fullName>
    </submittedName>
</protein>
<dbReference type="AlphaFoldDB" id="A0ABD3F2N4"/>
<accession>A0ABD3F2N4</accession>
<sequence>MLHKFEGKTLDCVIFQLFCAQTANSVPASPRRWSCSPACLERRASSWTSSTSGSPVARRIRQRLAGHINHCGA</sequence>
<comment type="caution">
    <text evidence="1">The sequence shown here is derived from an EMBL/GenBank/DDBJ whole genome shotgun (WGS) entry which is preliminary data.</text>
</comment>
<organism evidence="1 2">
    <name type="scientific">Phytophthora oleae</name>
    <dbReference type="NCBI Taxonomy" id="2107226"/>
    <lineage>
        <taxon>Eukaryota</taxon>
        <taxon>Sar</taxon>
        <taxon>Stramenopiles</taxon>
        <taxon>Oomycota</taxon>
        <taxon>Peronosporomycetes</taxon>
        <taxon>Peronosporales</taxon>
        <taxon>Peronosporaceae</taxon>
        <taxon>Phytophthora</taxon>
    </lineage>
</organism>
<reference evidence="1 2" key="1">
    <citation type="submission" date="2024-09" db="EMBL/GenBank/DDBJ databases">
        <title>Genome sequencing and assembly of Phytophthora oleae, isolate VK10A, causative agent of rot of olive drupes.</title>
        <authorList>
            <person name="Conti Taguali S."/>
            <person name="Riolo M."/>
            <person name="La Spada F."/>
            <person name="Cacciola S.O."/>
            <person name="Dionisio G."/>
        </authorList>
    </citation>
    <scope>NUCLEOTIDE SEQUENCE [LARGE SCALE GENOMIC DNA]</scope>
    <source>
        <strain evidence="1 2">VK10A</strain>
    </source>
</reference>
<gene>
    <name evidence="1" type="ORF">V7S43_014668</name>
</gene>
<dbReference type="EMBL" id="JBIMZQ010000041">
    <property type="protein sequence ID" value="KAL3660524.1"/>
    <property type="molecule type" value="Genomic_DNA"/>
</dbReference>
<keyword evidence="2" id="KW-1185">Reference proteome</keyword>
<proteinExistence type="predicted"/>
<evidence type="ECO:0000313" key="1">
    <source>
        <dbReference type="EMBL" id="KAL3660524.1"/>
    </source>
</evidence>
<name>A0ABD3F2N4_9STRA</name>
<dbReference type="Proteomes" id="UP001632037">
    <property type="component" value="Unassembled WGS sequence"/>
</dbReference>
<evidence type="ECO:0000313" key="2">
    <source>
        <dbReference type="Proteomes" id="UP001632037"/>
    </source>
</evidence>